<dbReference type="InterPro" id="IPR024747">
    <property type="entry name" value="Pyridox_Oxase-rel"/>
</dbReference>
<dbReference type="AlphaFoldDB" id="A0A6N2SPR0"/>
<dbReference type="EMBL" id="CACRSP010000003">
    <property type="protein sequence ID" value="VYS94141.1"/>
    <property type="molecule type" value="Genomic_DNA"/>
</dbReference>
<reference evidence="2 4" key="1">
    <citation type="journal article" date="2019" name="Nat. Med.">
        <title>A library of human gut bacterial isolates paired with longitudinal multiomics data enables mechanistic microbiome research.</title>
        <authorList>
            <person name="Poyet M."/>
            <person name="Groussin M."/>
            <person name="Gibbons S.M."/>
            <person name="Avila-Pacheco J."/>
            <person name="Jiang X."/>
            <person name="Kearney S.M."/>
            <person name="Perrotta A.R."/>
            <person name="Berdy B."/>
            <person name="Zhao S."/>
            <person name="Lieberman T.D."/>
            <person name="Swanson P.K."/>
            <person name="Smith M."/>
            <person name="Roesemann S."/>
            <person name="Alexander J.E."/>
            <person name="Rich S.A."/>
            <person name="Livny J."/>
            <person name="Vlamakis H."/>
            <person name="Clish C."/>
            <person name="Bullock K."/>
            <person name="Deik A."/>
            <person name="Scott J."/>
            <person name="Pierce K.A."/>
            <person name="Xavier R.J."/>
            <person name="Alm E.J."/>
        </authorList>
    </citation>
    <scope>NUCLEOTIDE SEQUENCE [LARGE SCALE GENOMIC DNA]</scope>
    <source>
        <strain evidence="2 4">BIOML-A2</strain>
    </source>
</reference>
<feature type="region of interest" description="Disordered" evidence="1">
    <location>
        <begin position="1"/>
        <end position="23"/>
    </location>
</feature>
<dbReference type="PANTHER" id="PTHR34071:SF2">
    <property type="entry name" value="FLAVIN-NUCLEOTIDE-BINDING PROTEIN"/>
    <property type="match status" value="1"/>
</dbReference>
<dbReference type="Proteomes" id="UP000429211">
    <property type="component" value="Unassembled WGS sequence"/>
</dbReference>
<feature type="compositionally biased region" description="Basic and acidic residues" evidence="1">
    <location>
        <begin position="1"/>
        <end position="10"/>
    </location>
</feature>
<dbReference type="SUPFAM" id="SSF50475">
    <property type="entry name" value="FMN-binding split barrel"/>
    <property type="match status" value="1"/>
</dbReference>
<gene>
    <name evidence="3" type="ORF">BDLFYP24_01574</name>
    <name evidence="2" type="ORF">GBB04_06010</name>
</gene>
<dbReference type="InterPro" id="IPR012349">
    <property type="entry name" value="Split_barrel_FMN-bd"/>
</dbReference>
<protein>
    <submittedName>
        <fullName evidence="2">MFS transporter</fullName>
    </submittedName>
    <submittedName>
        <fullName evidence="3">Pyridoxamine 5'-phosphate oxidase</fullName>
    </submittedName>
</protein>
<dbReference type="Gene3D" id="2.30.110.10">
    <property type="entry name" value="Electron Transport, Fmn-binding Protein, Chain A"/>
    <property type="match status" value="1"/>
</dbReference>
<name>A0A6N2SPR0_9BIFI</name>
<reference evidence="3" key="2">
    <citation type="submission" date="2019-11" db="EMBL/GenBank/DDBJ databases">
        <authorList>
            <person name="Feng L."/>
        </authorList>
    </citation>
    <scope>NUCLEOTIDE SEQUENCE</scope>
    <source>
        <strain evidence="3">BdentiumLFYP24</strain>
    </source>
</reference>
<evidence type="ECO:0000313" key="2">
    <source>
        <dbReference type="EMBL" id="KAB7460619.1"/>
    </source>
</evidence>
<organism evidence="3">
    <name type="scientific">Bifidobacterium dentium</name>
    <dbReference type="NCBI Taxonomy" id="1689"/>
    <lineage>
        <taxon>Bacteria</taxon>
        <taxon>Bacillati</taxon>
        <taxon>Actinomycetota</taxon>
        <taxon>Actinomycetes</taxon>
        <taxon>Bifidobacteriales</taxon>
        <taxon>Bifidobacteriaceae</taxon>
        <taxon>Bifidobacterium</taxon>
    </lineage>
</organism>
<proteinExistence type="predicted"/>
<dbReference type="RefSeq" id="WP_033488920.1">
    <property type="nucleotide sequence ID" value="NZ_CACRSP010000003.1"/>
</dbReference>
<sequence>MTARRNDERTTAGAHRMMRRADREVSDPAQVAAIVASCKIIRIAYMDAEGLTIVPMNFGYVSEGIGNATRPTFYFHSAPIGRKIDAIKAAGNKLSVAFEMETDCEVVAGRVPCNWGEAFKSVVGTGVASIVSDLDESRLALEMLMRQQAGMEHVEFTDQQVRSVTVWKVESDYVTAKVRERPQPRR</sequence>
<evidence type="ECO:0000313" key="3">
    <source>
        <dbReference type="EMBL" id="VYS94141.1"/>
    </source>
</evidence>
<dbReference type="GeneID" id="31606468"/>
<dbReference type="EMBL" id="WDPD01000005">
    <property type="protein sequence ID" value="KAB7460619.1"/>
    <property type="molecule type" value="Genomic_DNA"/>
</dbReference>
<evidence type="ECO:0000313" key="4">
    <source>
        <dbReference type="Proteomes" id="UP000429211"/>
    </source>
</evidence>
<evidence type="ECO:0000256" key="1">
    <source>
        <dbReference type="SAM" id="MobiDB-lite"/>
    </source>
</evidence>
<dbReference type="PANTHER" id="PTHR34071">
    <property type="entry name" value="5-NITROIMIDAZOLE ANTIBIOTICS RESISTANCE PROTEIN, NIMA-FAMILY-RELATED PROTEIN-RELATED"/>
    <property type="match status" value="1"/>
</dbReference>
<dbReference type="Pfam" id="PF12900">
    <property type="entry name" value="Pyridox_ox_2"/>
    <property type="match status" value="1"/>
</dbReference>
<accession>A0A6N2SPR0</accession>